<feature type="domain" description="FAT" evidence="12">
    <location>
        <begin position="1587"/>
        <end position="2191"/>
    </location>
</feature>
<dbReference type="InterPro" id="IPR044107">
    <property type="entry name" value="PIKKc_ATM"/>
</dbReference>
<comment type="subcellular location">
    <subcellularLocation>
        <location evidence="1">Nucleus</location>
    </subcellularLocation>
</comment>
<evidence type="ECO:0000259" key="12">
    <source>
        <dbReference type="PROSITE" id="PS51189"/>
    </source>
</evidence>
<dbReference type="Pfam" id="PF00454">
    <property type="entry name" value="PI3_PI4_kinase"/>
    <property type="match status" value="1"/>
</dbReference>
<keyword evidence="5" id="KW-0547">Nucleotide-binding</keyword>
<dbReference type="InterPro" id="IPR000403">
    <property type="entry name" value="PI3/4_kinase_cat_dom"/>
</dbReference>
<dbReference type="PROSITE" id="PS51189">
    <property type="entry name" value="FAT"/>
    <property type="match status" value="1"/>
</dbReference>
<protein>
    <recommendedName>
        <fullName evidence="2">non-specific serine/threonine protein kinase</fullName>
        <ecNumber evidence="2">2.7.11.1</ecNumber>
    </recommendedName>
</protein>
<dbReference type="CDD" id="cd05171">
    <property type="entry name" value="PIKKc_ATM"/>
    <property type="match status" value="1"/>
</dbReference>
<keyword evidence="6" id="KW-0227">DNA damage</keyword>
<dbReference type="PANTHER" id="PTHR37079">
    <property type="entry name" value="SERINE/THREONINE-PROTEIN KINASE ATM"/>
    <property type="match status" value="1"/>
</dbReference>
<evidence type="ECO:0000256" key="4">
    <source>
        <dbReference type="ARBA" id="ARBA00022679"/>
    </source>
</evidence>
<evidence type="ECO:0000256" key="10">
    <source>
        <dbReference type="ARBA" id="ARBA00047899"/>
    </source>
</evidence>
<keyword evidence="7 15" id="KW-0418">Kinase</keyword>
<dbReference type="InterPro" id="IPR011009">
    <property type="entry name" value="Kinase-like_dom_sf"/>
</dbReference>
<organism evidence="14 15">
    <name type="scientific">Polistes dominula</name>
    <name type="common">European paper wasp</name>
    <name type="synonym">Vespa dominula</name>
    <dbReference type="NCBI Taxonomy" id="743375"/>
    <lineage>
        <taxon>Eukaryota</taxon>
        <taxon>Metazoa</taxon>
        <taxon>Ecdysozoa</taxon>
        <taxon>Arthropoda</taxon>
        <taxon>Hexapoda</taxon>
        <taxon>Insecta</taxon>
        <taxon>Pterygota</taxon>
        <taxon>Neoptera</taxon>
        <taxon>Endopterygota</taxon>
        <taxon>Hymenoptera</taxon>
        <taxon>Apocrita</taxon>
        <taxon>Aculeata</taxon>
        <taxon>Vespoidea</taxon>
        <taxon>Vespidae</taxon>
        <taxon>Polistinae</taxon>
        <taxon>Polistini</taxon>
        <taxon>Polistes</taxon>
    </lineage>
</organism>
<keyword evidence="4" id="KW-0808">Transferase</keyword>
<evidence type="ECO:0000256" key="2">
    <source>
        <dbReference type="ARBA" id="ARBA00012513"/>
    </source>
</evidence>
<evidence type="ECO:0000256" key="1">
    <source>
        <dbReference type="ARBA" id="ARBA00004123"/>
    </source>
</evidence>
<dbReference type="SUPFAM" id="SSF48371">
    <property type="entry name" value="ARM repeat"/>
    <property type="match status" value="1"/>
</dbReference>
<dbReference type="InterPro" id="IPR014009">
    <property type="entry name" value="PIK_FAT"/>
</dbReference>
<dbReference type="PROSITE" id="PS00916">
    <property type="entry name" value="PI3_4_KINASE_2"/>
    <property type="match status" value="1"/>
</dbReference>
<comment type="catalytic activity">
    <reaction evidence="10">
        <text>L-threonyl-[protein] + ATP = O-phospho-L-threonyl-[protein] + ADP + H(+)</text>
        <dbReference type="Rhea" id="RHEA:46608"/>
        <dbReference type="Rhea" id="RHEA-COMP:11060"/>
        <dbReference type="Rhea" id="RHEA-COMP:11605"/>
        <dbReference type="ChEBI" id="CHEBI:15378"/>
        <dbReference type="ChEBI" id="CHEBI:30013"/>
        <dbReference type="ChEBI" id="CHEBI:30616"/>
        <dbReference type="ChEBI" id="CHEBI:61977"/>
        <dbReference type="ChEBI" id="CHEBI:456216"/>
        <dbReference type="EC" id="2.7.11.1"/>
    </reaction>
</comment>
<feature type="domain" description="PI3K/PI4K catalytic" evidence="11">
    <location>
        <begin position="2299"/>
        <end position="2615"/>
    </location>
</feature>
<keyword evidence="8" id="KW-0067">ATP-binding</keyword>
<evidence type="ECO:0000256" key="9">
    <source>
        <dbReference type="ARBA" id="ARBA00023242"/>
    </source>
</evidence>
<evidence type="ECO:0000313" key="14">
    <source>
        <dbReference type="Proteomes" id="UP000694924"/>
    </source>
</evidence>
<dbReference type="Gene3D" id="1.10.1070.11">
    <property type="entry name" value="Phosphatidylinositol 3-/4-kinase, catalytic domain"/>
    <property type="match status" value="1"/>
</dbReference>
<dbReference type="GO" id="GO:0016301">
    <property type="term" value="F:kinase activity"/>
    <property type="evidence" value="ECO:0007669"/>
    <property type="project" value="UniProtKB-KW"/>
</dbReference>
<evidence type="ECO:0000259" key="11">
    <source>
        <dbReference type="PROSITE" id="PS50290"/>
    </source>
</evidence>
<name>A0ABM1J2W8_POLDO</name>
<evidence type="ECO:0000256" key="3">
    <source>
        <dbReference type="ARBA" id="ARBA00022527"/>
    </source>
</evidence>
<evidence type="ECO:0000259" key="13">
    <source>
        <dbReference type="PROSITE" id="PS51190"/>
    </source>
</evidence>
<keyword evidence="14" id="KW-1185">Reference proteome</keyword>
<evidence type="ECO:0000256" key="7">
    <source>
        <dbReference type="ARBA" id="ARBA00022777"/>
    </source>
</evidence>
<dbReference type="PANTHER" id="PTHR37079:SF4">
    <property type="entry name" value="SERINE_THREONINE-PROTEIN KINASE ATM"/>
    <property type="match status" value="1"/>
</dbReference>
<evidence type="ECO:0000256" key="8">
    <source>
        <dbReference type="ARBA" id="ARBA00022840"/>
    </source>
</evidence>
<accession>A0ABM1J2W8</accession>
<dbReference type="EC" id="2.7.11.1" evidence="2"/>
<dbReference type="SMART" id="SM01343">
    <property type="entry name" value="FATC"/>
    <property type="match status" value="1"/>
</dbReference>
<dbReference type="InterPro" id="IPR003151">
    <property type="entry name" value="PIK-rel_kinase_FAT"/>
</dbReference>
<dbReference type="InterPro" id="IPR036940">
    <property type="entry name" value="PI3/4_kinase_cat_sf"/>
</dbReference>
<gene>
    <name evidence="15" type="primary">LOC107071897</name>
</gene>
<dbReference type="Proteomes" id="UP000694924">
    <property type="component" value="Unplaced"/>
</dbReference>
<dbReference type="InterPro" id="IPR003152">
    <property type="entry name" value="FATC_dom"/>
</dbReference>
<dbReference type="GeneID" id="107071897"/>
<dbReference type="PROSITE" id="PS00915">
    <property type="entry name" value="PI3_4_KINASE_1"/>
    <property type="match status" value="1"/>
</dbReference>
<proteinExistence type="predicted"/>
<dbReference type="InterPro" id="IPR038980">
    <property type="entry name" value="ATM_plant"/>
</dbReference>
<dbReference type="PROSITE" id="PS50290">
    <property type="entry name" value="PI3_4_KINASE_3"/>
    <property type="match status" value="1"/>
</dbReference>
<dbReference type="Pfam" id="PF02259">
    <property type="entry name" value="FAT"/>
    <property type="match status" value="1"/>
</dbReference>
<evidence type="ECO:0000256" key="6">
    <source>
        <dbReference type="ARBA" id="ARBA00022763"/>
    </source>
</evidence>
<sequence length="2657" mass="311183">MEESVYKLTNTVCHQMATENRIVLCQFSEEVLPKIINLNSYDDKYKLMMLFVQIHHPGGLSQENDGTYACDWSVWNSIIRSMYDIIWRDFKKGISSKYFLQFAREVINQILQNSGTILKLHNFVELYSKPAKRKCISIRGPVDLIDHCDIEDGLSVIQILTVLFAKYPERMKSDDLVPLLKILETYLMQQSKCIKVIDCLYDLCTVLMEIERLYLNVSEELQHSANVYWYKIWDILLRSLNTNNNEVSAHRLAQCFIKHGKMKNTNSLFALYVSQTIRWSSNSLQTLLMCYEHSSIPDDVSMFNTNLHSSMLNTQSVKLQFLQWLLNTFWFKFPSKILIERLSNILIGIPVRFLQENNTTVETSESTSTIYENSYLQEFLYEDSQQPMSYKNIETCSLALTFQINLITNSTKEVVNTQEYLQDSFAKANVNIIDLKELLVILKKYLYKIINKKNENNDIQMIIMKVTLVAKIAITVKKMNILMEDTEIHSIMHIIKDCLEYAYSLLNKLFDTNHEYLINVIQAFLILFETFSSTYTDMTKIIISLSTPDILRNLFNLLNIEDDNNFTYHEIRHYNDHFDIFQNNSNDGQINYKNNSICSLNAIKIYTIKTLTLFCCMNTGTKIPQIQLNLMNNLMTIDNYDFSFVIEFKMAMIILESFTQCDKKIIQEKYEDSPLLFLFVLFKKCKKDEKYVRCILKVLPYYIEYSAIYNYDLIKLMDYFYELLNCTKFGTTVYIDFLECFSKIIEIKPLLMKYKDYIHYECKFWTVMENLMTYVQSPLHILRLKVIKCIQKLYSSKSIEYQKKVYFFDKLKQTANNLLSIENKNYNDKADELETKTVSVLLIFGTIICTSKTFENNALIAILELMENKRVKLKMVQKLLESINKQVKHVLPNEDNLTSMLLYWLKKGRTIETFPYVLIPYKSQEEFYKTYINIIVFIEIQNFNIIGAKQLCASIGYDFKNIFENIFDQVLAWLLSVICQQEKSIHFSRACNMLKELMLNQGNFQTINTFAHLLETNFDKIIVCIITRLHDEKYFNEMFQLQYQYSHTDQPLVLSKTDANNCIKYIEKHFIPCKLQLYLITQKINKLQQILINLVNNIYEMKFSEDKLKALHQYIYFCTIIMKESESDYFDSISVYLIREISYSLIHFIKDKDDTISETACKYFEIFLKYILPKRHVEIEEHLNYYVTILIPVAKLEKTSTAINILEYLIIEQKKLFSNAIAQLNIFPNLPKFQRILNVYNSLKYKNGDKYNLEKEIEHFLNATNQKIVNCNMESVTYLNLQLSIKKDELQELYNKLENNSMENYNLLHRLICRLLEIIKSSDQNISIEAMKCLGQIGPIDLGTAIPYNRKTHVKENENITYMLTYEIIMLLTEFLVDNDIKLRLASANALHMILLSSWGQQIVNKKYTKAIKQMLNKYSKPSLRLDYILPFLCEVKNVKKKEIILLDELACNKYLNKNNPIWIDVYNKSYDEWIIESTCNMIECFSGYYLKDLIPVCKLSIEMCELILPRIIYLIIYINNDLAVTVSHCINGFFYYHFNNKTETRISLSQYVVNCDRNIVYFMLNLVNFIRTQVVENIPLELDFIYIAKAAQYCSAYFTAFLYAELSCESLLVEPRDFSRVTKIDYAYECEPILGKMLQNILRDVSFKIGDPDAIRGCGSSHLRDSSSRVQHYIQMQEWDKVLLIKDIELSSGNKTAVGEMISSLQQLGLHYLLGHYISTSTSAQEMSNDIQLECAWRLSNWDLPIFSQIIPFSSENNMKLKLSESDYHLYHFYALKCFNERDELGVENSIKCARICIMKALSNINLESNKEIYEKLMQLQMLSELEELCFINSEDYPKVIEKWQKFNVMNFNEFQYIEPILTQRSIMYQINDTLSNNPIIKDDLVNTHIKIAEVAQNQGHLSMAARALGTLAKQKELFSKFSNLLDYQESLLAWKRNDYEISRYLLRELIHRKSVDPVLQARVLRIYGNWMAETKSENPQTIIENYYQKSMIISKSIKTKTPDVIKNLHDTQVTLARFADAQFEHVKMYMKSSQFQSLKKCIEYSRNVHRYDTKFQDMEIKKAMMINHKQSTNDAAELENIEKEKNNYLLIAVQYYLLTLHQSEDYNLLVFRLVALWLENSKNEEVNKLLEEYLNKIPSYKFLPLVPQLAAHMNNTLDEFSMKINETLERCALDHPHHTLPVLLALKNLYGDYEFLKTNKNTKLEEPRILGAKKLLKKLASSKVSSIIQEMEILSHSLVMLANYETNNKSKIADLIKIPNNQKILRINHFSNIYVPTLAVDVKCNGNYNNVIGVIKYFDHYENVGGVNAPKKIICLGTDGIKREQLLKDKDDLRQDAVMQQVFNVMNRLFDTSKETKRRKLKIRTYKVVPLTQRSGILEWCHNTTPIINILIGPDKISGVHQKYNPNDYTAQMCRMKMQEVSNKSNDIKLQQFLECCKHMRPAFHHFFMEKYPSPEMWYEKRLAYTRSVATTSMAGYILGLGDRHFGNILMDQQTAEVIHIDFGRAFEQGKVLPMPETVPFRLTRDMEAAMGVSGVEGIMRRGCEEVLTVLRDQRQIIITLLQVLLYDPLFIWAMTPAKAYTIQTGKTPISSQDEEAYSEINKTAERVLLRIEQKLQGIEEGLVFSIPGQVEQLIQQARDPSNLCRLFSGWQAYL</sequence>
<keyword evidence="3" id="KW-0723">Serine/threonine-protein kinase</keyword>
<dbReference type="SMART" id="SM00146">
    <property type="entry name" value="PI3Kc"/>
    <property type="match status" value="1"/>
</dbReference>
<dbReference type="InterPro" id="IPR018936">
    <property type="entry name" value="PI3/4_kinase_CS"/>
</dbReference>
<dbReference type="Gene3D" id="3.30.1010.10">
    <property type="entry name" value="Phosphatidylinositol 3-kinase Catalytic Subunit, Chain A, domain 4"/>
    <property type="match status" value="1"/>
</dbReference>
<dbReference type="Pfam" id="PF02260">
    <property type="entry name" value="FATC"/>
    <property type="match status" value="1"/>
</dbReference>
<evidence type="ECO:0000256" key="5">
    <source>
        <dbReference type="ARBA" id="ARBA00022741"/>
    </source>
</evidence>
<dbReference type="RefSeq" id="XP_015186805.1">
    <property type="nucleotide sequence ID" value="XM_015331319.1"/>
</dbReference>
<reference evidence="15" key="1">
    <citation type="submission" date="2025-08" db="UniProtKB">
        <authorList>
            <consortium name="RefSeq"/>
        </authorList>
    </citation>
    <scope>IDENTIFICATION</scope>
    <source>
        <tissue evidence="15">Whole body</tissue>
    </source>
</reference>
<keyword evidence="9" id="KW-0539">Nucleus</keyword>
<dbReference type="SUPFAM" id="SSF56112">
    <property type="entry name" value="Protein kinase-like (PK-like)"/>
    <property type="match status" value="1"/>
</dbReference>
<evidence type="ECO:0000313" key="15">
    <source>
        <dbReference type="RefSeq" id="XP_015186805.1"/>
    </source>
</evidence>
<dbReference type="InterPro" id="IPR016024">
    <property type="entry name" value="ARM-type_fold"/>
</dbReference>
<feature type="domain" description="FATC" evidence="13">
    <location>
        <begin position="2625"/>
        <end position="2657"/>
    </location>
</feature>
<dbReference type="PROSITE" id="PS51190">
    <property type="entry name" value="FATC"/>
    <property type="match status" value="1"/>
</dbReference>